<dbReference type="OrthoDB" id="238206at2"/>
<gene>
    <name evidence="12" type="ordered locus">HCH_05544</name>
</gene>
<keyword evidence="8" id="KW-0675">Receptor</keyword>
<comment type="catalytic activity">
    <reaction evidence="11">
        <text>L-seryl-[protein] + ATP = O-phospho-L-seryl-[protein] + ADP + H(+)</text>
        <dbReference type="Rhea" id="RHEA:17989"/>
        <dbReference type="Rhea" id="RHEA-COMP:9863"/>
        <dbReference type="Rhea" id="RHEA-COMP:11604"/>
        <dbReference type="ChEBI" id="CHEBI:15378"/>
        <dbReference type="ChEBI" id="CHEBI:29999"/>
        <dbReference type="ChEBI" id="CHEBI:30616"/>
        <dbReference type="ChEBI" id="CHEBI:83421"/>
        <dbReference type="ChEBI" id="CHEBI:456216"/>
        <dbReference type="EC" id="2.7.11.1"/>
    </reaction>
</comment>
<dbReference type="PANTHER" id="PTHR47460:SF1">
    <property type="entry name" value="SERINE_THREONINE-PROTEIN KINASE-LIKE PROTEIN ACR4"/>
    <property type="match status" value="1"/>
</dbReference>
<evidence type="ECO:0000256" key="10">
    <source>
        <dbReference type="ARBA" id="ARBA00047899"/>
    </source>
</evidence>
<evidence type="ECO:0000256" key="2">
    <source>
        <dbReference type="ARBA" id="ARBA00012513"/>
    </source>
</evidence>
<keyword evidence="9" id="KW-0325">Glycoprotein</keyword>
<dbReference type="PANTHER" id="PTHR47460">
    <property type="entry name" value="SERINE/THREONINE-PROTEIN KINASE-LIKE PROTEIN ACR4"/>
    <property type="match status" value="1"/>
</dbReference>
<dbReference type="GO" id="GO:0016020">
    <property type="term" value="C:membrane"/>
    <property type="evidence" value="ECO:0007669"/>
    <property type="project" value="UniProtKB-SubCell"/>
</dbReference>
<reference evidence="12 13" key="1">
    <citation type="journal article" date="2005" name="Nucleic Acids Res.">
        <title>Genomic blueprint of Hahella chejuensis, a marine microbe producing an algicidal agent.</title>
        <authorList>
            <person name="Jeong H."/>
            <person name="Yim J.H."/>
            <person name="Lee C."/>
            <person name="Choi S.-H."/>
            <person name="Park Y.K."/>
            <person name="Yoon S.H."/>
            <person name="Hur C.-G."/>
            <person name="Kang H.-Y."/>
            <person name="Kim D."/>
            <person name="Lee H.H."/>
            <person name="Park K.H."/>
            <person name="Park S.-H."/>
            <person name="Park H.-S."/>
            <person name="Lee H.K."/>
            <person name="Oh T.K."/>
            <person name="Kim J.F."/>
        </authorList>
    </citation>
    <scope>NUCLEOTIDE SEQUENCE [LARGE SCALE GENOMIC DNA]</scope>
    <source>
        <strain evidence="12 13">KCTC 2396</strain>
    </source>
</reference>
<evidence type="ECO:0000256" key="1">
    <source>
        <dbReference type="ARBA" id="ARBA00004479"/>
    </source>
</evidence>
<dbReference type="HOGENOM" id="CLU_388189_0_0_6"/>
<dbReference type="Gene3D" id="2.130.10.30">
    <property type="entry name" value="Regulator of chromosome condensation 1/beta-lactamase-inhibitor protein II"/>
    <property type="match status" value="2"/>
</dbReference>
<comment type="subcellular location">
    <subcellularLocation>
        <location evidence="1">Membrane</location>
        <topology evidence="1">Single-pass type I membrane protein</topology>
    </subcellularLocation>
</comment>
<sequence length="711" mass="77362">MNNKTLIKALTLSLPALISPDVFGLTHCASDFQFSKDHNLPDNVVSLQISASEFSALASKDARGAVLSDINNKVYECFQDRFHFINVIRNLDRNVSDGANQTNYHRLGDSNSQLATIFYPNRSNIAYGASLHEIGHTWSNRIVEANDLQGKSVGGHWGLSDANGAVGGFDPDKLTFSSGVYRYAGSSINTQWGTNAIPYSELELYMMGISEKTAIAPLNVYRNPRDVSVGADAITFKADKHVYSVEDIEELAFSNVNGFTGSSANTSFRSIHIVATTSPLTQSEWEEVSTQVSWFTHPGDDGIFADQLGDSAVERLHNFWEATKGKGRINAGDLTGFLLGPGETNLPRTSRKPVNVCWTGNTSEYDAYINESLSELNQNYNQRYGFKLGCGLDGDSFGVLEINAGASFQISQATMDKVSINTNTTNPGCTQKCYKNQVKELIFKGLALIGLLKNEAPEKVAAKHYHSCQLKDDNSVVCWGSNSFGGADAPSERFKQVTVGNFHSCGIKLNNEVQCWGYNGNGQTQPTQDAYKQITGGDYATCGINNDNETVCWGRLSYLPPQKTKVKQLKLGSYHSCAIMLDDSIQCWGSNSSGSATPPAGKFSKLSTNYSQNCAVSFEGIVKCWGQNNYGQTNAPAGNFVDVTMGWGHACALRADGSINCWGLNEHGQATPPNQRFAEIHAGMRHTCGVTSENTVQCWGRNADGETDVPL</sequence>
<dbReference type="KEGG" id="hch:HCH_05544"/>
<evidence type="ECO:0000256" key="5">
    <source>
        <dbReference type="ARBA" id="ARBA00022989"/>
    </source>
</evidence>
<keyword evidence="7" id="KW-1015">Disulfide bond</keyword>
<keyword evidence="3" id="KW-0812">Transmembrane</keyword>
<keyword evidence="5" id="KW-1133">Transmembrane helix</keyword>
<organism evidence="12 13">
    <name type="scientific">Hahella chejuensis (strain KCTC 2396)</name>
    <dbReference type="NCBI Taxonomy" id="349521"/>
    <lineage>
        <taxon>Bacteria</taxon>
        <taxon>Pseudomonadati</taxon>
        <taxon>Pseudomonadota</taxon>
        <taxon>Gammaproteobacteria</taxon>
        <taxon>Oceanospirillales</taxon>
        <taxon>Hahellaceae</taxon>
        <taxon>Hahella</taxon>
    </lineage>
</organism>
<evidence type="ECO:0000313" key="13">
    <source>
        <dbReference type="Proteomes" id="UP000000238"/>
    </source>
</evidence>
<evidence type="ECO:0000313" key="12">
    <source>
        <dbReference type="EMBL" id="ABC32205.1"/>
    </source>
</evidence>
<dbReference type="AlphaFoldDB" id="Q2SAW9"/>
<dbReference type="RefSeq" id="WP_011399268.1">
    <property type="nucleotide sequence ID" value="NC_007645.1"/>
</dbReference>
<proteinExistence type="predicted"/>
<keyword evidence="4" id="KW-0732">Signal</keyword>
<evidence type="ECO:0000256" key="3">
    <source>
        <dbReference type="ARBA" id="ARBA00022692"/>
    </source>
</evidence>
<dbReference type="SUPFAM" id="SSF50985">
    <property type="entry name" value="RCC1/BLIP-II"/>
    <property type="match status" value="1"/>
</dbReference>
<accession>Q2SAW9</accession>
<evidence type="ECO:0000256" key="9">
    <source>
        <dbReference type="ARBA" id="ARBA00023180"/>
    </source>
</evidence>
<dbReference type="STRING" id="349521.HCH_05544"/>
<keyword evidence="13" id="KW-1185">Reference proteome</keyword>
<dbReference type="Proteomes" id="UP000000238">
    <property type="component" value="Chromosome"/>
</dbReference>
<dbReference type="EMBL" id="CP000155">
    <property type="protein sequence ID" value="ABC32205.1"/>
    <property type="molecule type" value="Genomic_DNA"/>
</dbReference>
<dbReference type="GO" id="GO:0004674">
    <property type="term" value="F:protein serine/threonine kinase activity"/>
    <property type="evidence" value="ECO:0007669"/>
    <property type="project" value="UniProtKB-KW"/>
</dbReference>
<evidence type="ECO:0000256" key="11">
    <source>
        <dbReference type="ARBA" id="ARBA00048679"/>
    </source>
</evidence>
<evidence type="ECO:0000256" key="8">
    <source>
        <dbReference type="ARBA" id="ARBA00023170"/>
    </source>
</evidence>
<evidence type="ECO:0000256" key="4">
    <source>
        <dbReference type="ARBA" id="ARBA00022729"/>
    </source>
</evidence>
<dbReference type="EC" id="2.7.11.1" evidence="2"/>
<dbReference type="InterPro" id="IPR009091">
    <property type="entry name" value="RCC1/BLIP-II"/>
</dbReference>
<dbReference type="Pfam" id="PF13540">
    <property type="entry name" value="RCC1_2"/>
    <property type="match status" value="5"/>
</dbReference>
<comment type="catalytic activity">
    <reaction evidence="10">
        <text>L-threonyl-[protein] + ATP = O-phospho-L-threonyl-[protein] + ADP + H(+)</text>
        <dbReference type="Rhea" id="RHEA:46608"/>
        <dbReference type="Rhea" id="RHEA-COMP:11060"/>
        <dbReference type="Rhea" id="RHEA-COMP:11605"/>
        <dbReference type="ChEBI" id="CHEBI:15378"/>
        <dbReference type="ChEBI" id="CHEBI:30013"/>
        <dbReference type="ChEBI" id="CHEBI:30616"/>
        <dbReference type="ChEBI" id="CHEBI:61977"/>
        <dbReference type="ChEBI" id="CHEBI:456216"/>
        <dbReference type="EC" id="2.7.11.1"/>
    </reaction>
</comment>
<keyword evidence="6" id="KW-0472">Membrane</keyword>
<protein>
    <recommendedName>
        <fullName evidence="2">non-specific serine/threonine protein kinase</fullName>
        <ecNumber evidence="2">2.7.11.1</ecNumber>
    </recommendedName>
</protein>
<evidence type="ECO:0000256" key="6">
    <source>
        <dbReference type="ARBA" id="ARBA00023136"/>
    </source>
</evidence>
<name>Q2SAW9_HAHCH</name>
<dbReference type="eggNOG" id="COG5184">
    <property type="taxonomic scope" value="Bacteria"/>
</dbReference>
<evidence type="ECO:0000256" key="7">
    <source>
        <dbReference type="ARBA" id="ARBA00023157"/>
    </source>
</evidence>